<proteinExistence type="predicted"/>
<dbReference type="AlphaFoldDB" id="A0A1N6ZJE7"/>
<dbReference type="STRING" id="228959.SAMN05421797_10911"/>
<protein>
    <recommendedName>
        <fullName evidence="3">DUF2971 domain-containing protein</fullName>
    </recommendedName>
</protein>
<dbReference type="Proteomes" id="UP000186953">
    <property type="component" value="Unassembled WGS sequence"/>
</dbReference>
<name>A0A1N6ZJE7_9FLAO</name>
<keyword evidence="2" id="KW-1185">Reference proteome</keyword>
<organism evidence="1 2">
    <name type="scientific">Maribacter ulvicola</name>
    <dbReference type="NCBI Taxonomy" id="228959"/>
    <lineage>
        <taxon>Bacteria</taxon>
        <taxon>Pseudomonadati</taxon>
        <taxon>Bacteroidota</taxon>
        <taxon>Flavobacteriia</taxon>
        <taxon>Flavobacteriales</taxon>
        <taxon>Flavobacteriaceae</taxon>
        <taxon>Maribacter</taxon>
    </lineage>
</organism>
<reference evidence="2" key="1">
    <citation type="submission" date="2017-01" db="EMBL/GenBank/DDBJ databases">
        <authorList>
            <person name="Varghese N."/>
            <person name="Submissions S."/>
        </authorList>
    </citation>
    <scope>NUCLEOTIDE SEQUENCE [LARGE SCALE GENOMIC DNA]</scope>
    <source>
        <strain evidence="2">DSM 15366</strain>
    </source>
</reference>
<evidence type="ECO:0000313" key="2">
    <source>
        <dbReference type="Proteomes" id="UP000186953"/>
    </source>
</evidence>
<evidence type="ECO:0000313" key="1">
    <source>
        <dbReference type="EMBL" id="SIR27012.1"/>
    </source>
</evidence>
<sequence>MAYTKEIWKKRHRNRSDISLYITHLTKENGGLSVFQVLRKILTERKIIGSNQNGYVIGNDRAVCFQDIPLYGVCQNTFHEQVNRAELGGSLRYRPIGLTFEKEYIFRKGGRPVLYEQKNIAKGVLPENEWWRIVNYDLSNQNSIIDWTHEREWRIKNDFEFDIGEAIIIMPHGSNYNQLKEKFGEDILNQVKGITMLDPILT</sequence>
<dbReference type="OrthoDB" id="1099368at2"/>
<gene>
    <name evidence="1" type="ORF">SAMN05421797_10911</name>
</gene>
<dbReference type="EMBL" id="FTMA01000009">
    <property type="protein sequence ID" value="SIR27012.1"/>
    <property type="molecule type" value="Genomic_DNA"/>
</dbReference>
<accession>A0A1N6ZJE7</accession>
<dbReference type="RefSeq" id="WP_076550620.1">
    <property type="nucleotide sequence ID" value="NZ_FTMA01000009.1"/>
</dbReference>
<evidence type="ECO:0008006" key="3">
    <source>
        <dbReference type="Google" id="ProtNLM"/>
    </source>
</evidence>